<reference evidence="2 3" key="1">
    <citation type="submission" date="2020-03" db="EMBL/GenBank/DDBJ databases">
        <title>Draft genome sequence of environmentally isolated cultures.</title>
        <authorList>
            <person name="Wilson H.S."/>
            <person name="De Leon M.E."/>
        </authorList>
    </citation>
    <scope>NUCLEOTIDE SEQUENCE [LARGE SCALE GENOMIC DNA]</scope>
    <source>
        <strain evidence="2 3">HSC-31F16</strain>
    </source>
</reference>
<name>A0ABX0LCT1_9NEIS</name>
<protein>
    <submittedName>
        <fullName evidence="2">DUF4123 domain-containing protein</fullName>
    </submittedName>
</protein>
<sequence length="265" mass="30480">MSPAVLLTKPSSAAWLERLLEQARRVELEWLDFIVDQGDIGDAWQSRAPAMHMPRSLLLDTPHAEAADEGPALLRLPLHSPGGLEKWARQLDKWQGEPRLLALLSDWDFDALAERLSACLQASWDQGRQQGVLRFNDPRVFAAVSEALEPAQRRFLLEPALQWHWLDRDGNARCLEPDVDVMRSWPQWEEETLSLSPSQIDELMVWHQAESWRQDHLLTPSMYGLSSQEELMARLAAAHRAADRAKLWSEPERQPLIERRLREPV</sequence>
<proteinExistence type="predicted"/>
<comment type="caution">
    <text evidence="2">The sequence shown here is derived from an EMBL/GenBank/DDBJ whole genome shotgun (WGS) entry which is preliminary data.</text>
</comment>
<dbReference type="EMBL" id="JAAOMA010000033">
    <property type="protein sequence ID" value="NHR07334.1"/>
    <property type="molecule type" value="Genomic_DNA"/>
</dbReference>
<dbReference type="RefSeq" id="WP_166453154.1">
    <property type="nucleotide sequence ID" value="NZ_JAAOMA010000033.1"/>
</dbReference>
<dbReference type="InterPro" id="IPR025391">
    <property type="entry name" value="DUF4123"/>
</dbReference>
<dbReference type="Pfam" id="PF13503">
    <property type="entry name" value="DUF4123"/>
    <property type="match status" value="1"/>
</dbReference>
<gene>
    <name evidence="2" type="ORF">HA052_19275</name>
</gene>
<dbReference type="Proteomes" id="UP001515641">
    <property type="component" value="Unassembled WGS sequence"/>
</dbReference>
<organism evidence="2 3">
    <name type="scientific">Chromobacterium fluminis</name>
    <dbReference type="NCBI Taxonomy" id="3044269"/>
    <lineage>
        <taxon>Bacteria</taxon>
        <taxon>Pseudomonadati</taxon>
        <taxon>Pseudomonadota</taxon>
        <taxon>Betaproteobacteria</taxon>
        <taxon>Neisseriales</taxon>
        <taxon>Chromobacteriaceae</taxon>
        <taxon>Chromobacterium</taxon>
    </lineage>
</organism>
<evidence type="ECO:0000259" key="1">
    <source>
        <dbReference type="Pfam" id="PF13503"/>
    </source>
</evidence>
<keyword evidence="3" id="KW-1185">Reference proteome</keyword>
<evidence type="ECO:0000313" key="3">
    <source>
        <dbReference type="Proteomes" id="UP001515641"/>
    </source>
</evidence>
<feature type="domain" description="DUF4123" evidence="1">
    <location>
        <begin position="52"/>
        <end position="154"/>
    </location>
</feature>
<evidence type="ECO:0000313" key="2">
    <source>
        <dbReference type="EMBL" id="NHR07334.1"/>
    </source>
</evidence>
<accession>A0ABX0LCT1</accession>